<protein>
    <recommendedName>
        <fullName evidence="3">Bacteriocin</fullName>
    </recommendedName>
</protein>
<evidence type="ECO:0008006" key="3">
    <source>
        <dbReference type="Google" id="ProtNLM"/>
    </source>
</evidence>
<evidence type="ECO:0000313" key="1">
    <source>
        <dbReference type="EMBL" id="MEE6128226.1"/>
    </source>
</evidence>
<organism evidence="1 2">
    <name type="scientific">Chryseobacterium arthrosphaerae</name>
    <dbReference type="NCBI Taxonomy" id="651561"/>
    <lineage>
        <taxon>Bacteria</taxon>
        <taxon>Pseudomonadati</taxon>
        <taxon>Bacteroidota</taxon>
        <taxon>Flavobacteriia</taxon>
        <taxon>Flavobacteriales</taxon>
        <taxon>Weeksellaceae</taxon>
        <taxon>Chryseobacterium group</taxon>
        <taxon>Chryseobacterium</taxon>
    </lineage>
</organism>
<dbReference type="InterPro" id="IPR058074">
    <property type="entry name" value="Bacteriocin-like"/>
</dbReference>
<accession>A0ABU7R077</accession>
<dbReference type="RefSeq" id="WP_165602484.1">
    <property type="nucleotide sequence ID" value="NZ_CP064938.1"/>
</dbReference>
<sequence length="52" mass="5592">MNNSNLKKLSRNSQKEISGAAGGGIKKCNYSFECPGGSCCRNACVYYPCPEL</sequence>
<proteinExistence type="predicted"/>
<dbReference type="Proteomes" id="UP001350005">
    <property type="component" value="Unassembled WGS sequence"/>
</dbReference>
<keyword evidence="2" id="KW-1185">Reference proteome</keyword>
<reference evidence="1 2" key="1">
    <citation type="submission" date="2024-01" db="EMBL/GenBank/DDBJ databases">
        <title>Whole genome of Chryseobacterium arthrosphaerae NNCa 2741.</title>
        <authorList>
            <person name="Boriskina E.V."/>
            <person name="Gordinskaya N.A."/>
            <person name="Kropotov V.S."/>
            <person name="Alekseeva A.E."/>
            <person name="Makhova M.A."/>
            <person name="Kryazhev D.V."/>
            <person name="Shkurkina I.S."/>
        </authorList>
    </citation>
    <scope>NUCLEOTIDE SEQUENCE [LARGE SCALE GENOMIC DNA]</scope>
    <source>
        <strain evidence="1 2">NNCa 2741</strain>
    </source>
</reference>
<dbReference type="EMBL" id="JAZGJU010000024">
    <property type="protein sequence ID" value="MEE6128226.1"/>
    <property type="molecule type" value="Genomic_DNA"/>
</dbReference>
<evidence type="ECO:0000313" key="2">
    <source>
        <dbReference type="Proteomes" id="UP001350005"/>
    </source>
</evidence>
<dbReference type="NCBIfam" id="NF047798">
    <property type="entry name" value="leader_Chryseo"/>
    <property type="match status" value="1"/>
</dbReference>
<name>A0ABU7R077_9FLAO</name>
<comment type="caution">
    <text evidence="1">The sequence shown here is derived from an EMBL/GenBank/DDBJ whole genome shotgun (WGS) entry which is preliminary data.</text>
</comment>
<gene>
    <name evidence="1" type="ORF">V2E39_12605</name>
</gene>